<dbReference type="EMBL" id="KQ030899">
    <property type="protein sequence ID" value="KJZ68421.1"/>
    <property type="molecule type" value="Genomic_DNA"/>
</dbReference>
<dbReference type="Proteomes" id="UP000054481">
    <property type="component" value="Unassembled WGS sequence"/>
</dbReference>
<protein>
    <submittedName>
        <fullName evidence="1">Uncharacterized protein</fullName>
    </submittedName>
</protein>
<organism evidence="1 2">
    <name type="scientific">Hirsutella minnesotensis 3608</name>
    <dbReference type="NCBI Taxonomy" id="1043627"/>
    <lineage>
        <taxon>Eukaryota</taxon>
        <taxon>Fungi</taxon>
        <taxon>Dikarya</taxon>
        <taxon>Ascomycota</taxon>
        <taxon>Pezizomycotina</taxon>
        <taxon>Sordariomycetes</taxon>
        <taxon>Hypocreomycetidae</taxon>
        <taxon>Hypocreales</taxon>
        <taxon>Ophiocordycipitaceae</taxon>
        <taxon>Hirsutella</taxon>
    </lineage>
</organism>
<proteinExistence type="predicted"/>
<accession>A0A0F7ZF29</accession>
<evidence type="ECO:0000313" key="1">
    <source>
        <dbReference type="EMBL" id="KJZ68421.1"/>
    </source>
</evidence>
<reference evidence="1 2" key="1">
    <citation type="journal article" date="2014" name="Genome Biol. Evol.">
        <title>Comparative genomics and transcriptomics analyses reveal divergent lifestyle features of nematode endoparasitic fungus Hirsutella minnesotensis.</title>
        <authorList>
            <person name="Lai Y."/>
            <person name="Liu K."/>
            <person name="Zhang X."/>
            <person name="Zhang X."/>
            <person name="Li K."/>
            <person name="Wang N."/>
            <person name="Shu C."/>
            <person name="Wu Y."/>
            <person name="Wang C."/>
            <person name="Bushley K.E."/>
            <person name="Xiang M."/>
            <person name="Liu X."/>
        </authorList>
    </citation>
    <scope>NUCLEOTIDE SEQUENCE [LARGE SCALE GENOMIC DNA]</scope>
    <source>
        <strain evidence="1 2">3608</strain>
    </source>
</reference>
<name>A0A0F7ZF29_9HYPO</name>
<dbReference type="OrthoDB" id="5103437at2759"/>
<keyword evidence="2" id="KW-1185">Reference proteome</keyword>
<sequence length="111" mass="12713">MEHSHSRTPSQRLIGRPPEARSIDHEVYALGGSPSALDFSQQRLQAEKSRIPPKELIAELNRKIGRMREELEYYKRLIDEALYPLLADIEHCSRVLNGAVERCYAEGKVAR</sequence>
<evidence type="ECO:0000313" key="2">
    <source>
        <dbReference type="Proteomes" id="UP000054481"/>
    </source>
</evidence>
<gene>
    <name evidence="1" type="ORF">HIM_12184</name>
</gene>
<dbReference type="AlphaFoldDB" id="A0A0F7ZF29"/>